<keyword evidence="1" id="KW-1133">Transmembrane helix</keyword>
<proteinExistence type="predicted"/>
<evidence type="ECO:0000256" key="1">
    <source>
        <dbReference type="SAM" id="Phobius"/>
    </source>
</evidence>
<evidence type="ECO:0000313" key="3">
    <source>
        <dbReference type="Proteomes" id="UP000823771"/>
    </source>
</evidence>
<sequence>MNTRTLWSKAAVSGAALGIFSGIFIFLSAGGIKQPVLSGIVSFVLWAVKFAGCIWLMQFFMKRLCREYGSATNADTFKFGTMTAFLSALIFSAIYLANVLFISPDIFSQQMESVMQMYSSMLDSNSMAMLEKMEDSFPQISFFSNLIYCFLFGLVLSAILSRNIPKRDLFADFRNGDGREELQQGNQE</sequence>
<feature type="transmembrane region" description="Helical" evidence="1">
    <location>
        <begin position="82"/>
        <end position="102"/>
    </location>
</feature>
<dbReference type="InterPro" id="IPR025250">
    <property type="entry name" value="DUF4199"/>
</dbReference>
<dbReference type="Proteomes" id="UP000823771">
    <property type="component" value="Unassembled WGS sequence"/>
</dbReference>
<feature type="transmembrane region" description="Helical" evidence="1">
    <location>
        <begin position="36"/>
        <end position="61"/>
    </location>
</feature>
<evidence type="ECO:0000313" key="2">
    <source>
        <dbReference type="EMBL" id="MBO8477658.1"/>
    </source>
</evidence>
<accession>A0A9D9IUC1</accession>
<gene>
    <name evidence="2" type="ORF">IAB80_01990</name>
</gene>
<feature type="transmembrane region" description="Helical" evidence="1">
    <location>
        <begin position="140"/>
        <end position="160"/>
    </location>
</feature>
<keyword evidence="1" id="KW-0812">Transmembrane</keyword>
<name>A0A9D9IUC1_9BACT</name>
<reference evidence="2" key="2">
    <citation type="journal article" date="2021" name="PeerJ">
        <title>Extensive microbial diversity within the chicken gut microbiome revealed by metagenomics and culture.</title>
        <authorList>
            <person name="Gilroy R."/>
            <person name="Ravi A."/>
            <person name="Getino M."/>
            <person name="Pursley I."/>
            <person name="Horton D.L."/>
            <person name="Alikhan N.F."/>
            <person name="Baker D."/>
            <person name="Gharbi K."/>
            <person name="Hall N."/>
            <person name="Watson M."/>
            <person name="Adriaenssens E.M."/>
            <person name="Foster-Nyarko E."/>
            <person name="Jarju S."/>
            <person name="Secka A."/>
            <person name="Antonio M."/>
            <person name="Oren A."/>
            <person name="Chaudhuri R.R."/>
            <person name="La Ragione R."/>
            <person name="Hildebrand F."/>
            <person name="Pallen M.J."/>
        </authorList>
    </citation>
    <scope>NUCLEOTIDE SEQUENCE</scope>
    <source>
        <strain evidence="2">2478</strain>
    </source>
</reference>
<comment type="caution">
    <text evidence="2">The sequence shown here is derived from an EMBL/GenBank/DDBJ whole genome shotgun (WGS) entry which is preliminary data.</text>
</comment>
<dbReference type="Pfam" id="PF13858">
    <property type="entry name" value="DUF4199"/>
    <property type="match status" value="1"/>
</dbReference>
<dbReference type="AlphaFoldDB" id="A0A9D9IUC1"/>
<keyword evidence="1" id="KW-0472">Membrane</keyword>
<feature type="transmembrane region" description="Helical" evidence="1">
    <location>
        <begin position="12"/>
        <end position="30"/>
    </location>
</feature>
<dbReference type="EMBL" id="JADILZ010000018">
    <property type="protein sequence ID" value="MBO8477658.1"/>
    <property type="molecule type" value="Genomic_DNA"/>
</dbReference>
<reference evidence="2" key="1">
    <citation type="submission" date="2020-10" db="EMBL/GenBank/DDBJ databases">
        <authorList>
            <person name="Gilroy R."/>
        </authorList>
    </citation>
    <scope>NUCLEOTIDE SEQUENCE</scope>
    <source>
        <strain evidence="2">2478</strain>
    </source>
</reference>
<organism evidence="2 3">
    <name type="scientific">Candidatus Cryptobacteroides excrementipullorum</name>
    <dbReference type="NCBI Taxonomy" id="2840761"/>
    <lineage>
        <taxon>Bacteria</taxon>
        <taxon>Pseudomonadati</taxon>
        <taxon>Bacteroidota</taxon>
        <taxon>Bacteroidia</taxon>
        <taxon>Bacteroidales</taxon>
        <taxon>Candidatus Cryptobacteroides</taxon>
    </lineage>
</organism>
<protein>
    <submittedName>
        <fullName evidence="2">DUF4199 domain-containing protein</fullName>
    </submittedName>
</protein>